<dbReference type="PROSITE" id="PS50088">
    <property type="entry name" value="ANK_REPEAT"/>
    <property type="match status" value="3"/>
</dbReference>
<accession>A0A7S0V5R0</accession>
<proteinExistence type="predicted"/>
<evidence type="ECO:0000256" key="4">
    <source>
        <dbReference type="SAM" id="MobiDB-lite"/>
    </source>
</evidence>
<feature type="repeat" description="ANK" evidence="3">
    <location>
        <begin position="35"/>
        <end position="67"/>
    </location>
</feature>
<dbReference type="PROSITE" id="PS50297">
    <property type="entry name" value="ANK_REP_REGION"/>
    <property type="match status" value="2"/>
</dbReference>
<dbReference type="SUPFAM" id="SSF48403">
    <property type="entry name" value="Ankyrin repeat"/>
    <property type="match status" value="1"/>
</dbReference>
<keyword evidence="2 3" id="KW-0040">ANK repeat</keyword>
<evidence type="ECO:0000313" key="5">
    <source>
        <dbReference type="EMBL" id="CAD8778002.1"/>
    </source>
</evidence>
<protein>
    <submittedName>
        <fullName evidence="5">Uncharacterized protein</fullName>
    </submittedName>
</protein>
<feature type="region of interest" description="Disordered" evidence="4">
    <location>
        <begin position="1"/>
        <end position="21"/>
    </location>
</feature>
<dbReference type="GO" id="GO:0085020">
    <property type="term" value="P:protein K6-linked ubiquitination"/>
    <property type="evidence" value="ECO:0007669"/>
    <property type="project" value="TreeGrafter"/>
</dbReference>
<dbReference type="PANTHER" id="PTHR24171:SF8">
    <property type="entry name" value="BRCA1-ASSOCIATED RING DOMAIN PROTEIN 1"/>
    <property type="match status" value="1"/>
</dbReference>
<dbReference type="PANTHER" id="PTHR24171">
    <property type="entry name" value="ANKYRIN REPEAT DOMAIN-CONTAINING PROTEIN 39-RELATED"/>
    <property type="match status" value="1"/>
</dbReference>
<dbReference type="InterPro" id="IPR002110">
    <property type="entry name" value="Ankyrin_rpt"/>
</dbReference>
<feature type="repeat" description="ANK" evidence="3">
    <location>
        <begin position="117"/>
        <end position="149"/>
    </location>
</feature>
<dbReference type="InterPro" id="IPR036770">
    <property type="entry name" value="Ankyrin_rpt-contain_sf"/>
</dbReference>
<dbReference type="PRINTS" id="PR01415">
    <property type="entry name" value="ANKYRIN"/>
</dbReference>
<feature type="repeat" description="ANK" evidence="3">
    <location>
        <begin position="84"/>
        <end position="116"/>
    </location>
</feature>
<feature type="compositionally biased region" description="Basic and acidic residues" evidence="4">
    <location>
        <begin position="1"/>
        <end position="10"/>
    </location>
</feature>
<evidence type="ECO:0000256" key="2">
    <source>
        <dbReference type="ARBA" id="ARBA00023043"/>
    </source>
</evidence>
<dbReference type="Pfam" id="PF12796">
    <property type="entry name" value="Ank_2"/>
    <property type="match status" value="1"/>
</dbReference>
<evidence type="ECO:0000256" key="1">
    <source>
        <dbReference type="ARBA" id="ARBA00022737"/>
    </source>
</evidence>
<dbReference type="SMART" id="SM00248">
    <property type="entry name" value="ANK"/>
    <property type="match status" value="3"/>
</dbReference>
<name>A0A7S0V5R0_9CRYP</name>
<keyword evidence="1" id="KW-0677">Repeat</keyword>
<organism evidence="5">
    <name type="scientific">Hemiselmis tepida</name>
    <dbReference type="NCBI Taxonomy" id="464990"/>
    <lineage>
        <taxon>Eukaryota</taxon>
        <taxon>Cryptophyceae</taxon>
        <taxon>Cryptomonadales</taxon>
        <taxon>Hemiselmidaceae</taxon>
        <taxon>Hemiselmis</taxon>
    </lineage>
</organism>
<dbReference type="GO" id="GO:0004842">
    <property type="term" value="F:ubiquitin-protein transferase activity"/>
    <property type="evidence" value="ECO:0007669"/>
    <property type="project" value="TreeGrafter"/>
</dbReference>
<reference evidence="5" key="1">
    <citation type="submission" date="2021-01" db="EMBL/GenBank/DDBJ databases">
        <authorList>
            <person name="Corre E."/>
            <person name="Pelletier E."/>
            <person name="Niang G."/>
            <person name="Scheremetjew M."/>
            <person name="Finn R."/>
            <person name="Kale V."/>
            <person name="Holt S."/>
            <person name="Cochrane G."/>
            <person name="Meng A."/>
            <person name="Brown T."/>
            <person name="Cohen L."/>
        </authorList>
    </citation>
    <scope>NUCLEOTIDE SEQUENCE</scope>
    <source>
        <strain evidence="5">CCMP443</strain>
    </source>
</reference>
<dbReference type="EMBL" id="HBFN01001569">
    <property type="protein sequence ID" value="CAD8778002.1"/>
    <property type="molecule type" value="Transcribed_RNA"/>
</dbReference>
<evidence type="ECO:0000256" key="3">
    <source>
        <dbReference type="PROSITE-ProRule" id="PRU00023"/>
    </source>
</evidence>
<gene>
    <name evidence="5" type="ORF">HTEP1355_LOCUS1009</name>
</gene>
<dbReference type="Gene3D" id="1.25.40.20">
    <property type="entry name" value="Ankyrin repeat-containing domain"/>
    <property type="match status" value="1"/>
</dbReference>
<sequence length="167" mass="17631">MSGEDGKGEDMQDTLKAMGGPETPVLTEEELAFIEVQNKLFVAAEDGDVEGIKSALEAGADVNVQQEDEALSRTMLTTINEGLLGPSALHLAAMFGHVSAVEEILESDAKIDCVTAEGNTPLHLAIISKQQDVVNVLVSKGADVERPNEVGAPATELAEMMGIEIEQ</sequence>
<dbReference type="AlphaFoldDB" id="A0A7S0V5R0"/>